<evidence type="ECO:0000313" key="9">
    <source>
        <dbReference type="EMBL" id="CAE6063563.1"/>
    </source>
</evidence>
<dbReference type="AlphaFoldDB" id="A0A8S2A8I0"/>
<dbReference type="InterPro" id="IPR036574">
    <property type="entry name" value="Scorpion_toxin-like_sf"/>
</dbReference>
<evidence type="ECO:0000256" key="5">
    <source>
        <dbReference type="ARBA" id="ARBA00022821"/>
    </source>
</evidence>
<evidence type="ECO:0000256" key="7">
    <source>
        <dbReference type="SAM" id="SignalP"/>
    </source>
</evidence>
<keyword evidence="4 7" id="KW-0732">Signal</keyword>
<dbReference type="GO" id="GO:0031640">
    <property type="term" value="P:killing of cells of another organism"/>
    <property type="evidence" value="ECO:0007669"/>
    <property type="project" value="UniProtKB-KW"/>
</dbReference>
<proteinExistence type="inferred from homology"/>
<feature type="signal peptide" evidence="7">
    <location>
        <begin position="1"/>
        <end position="23"/>
    </location>
</feature>
<dbReference type="SUPFAM" id="SSF57095">
    <property type="entry name" value="Scorpion toxin-like"/>
    <property type="match status" value="1"/>
</dbReference>
<evidence type="ECO:0000256" key="4">
    <source>
        <dbReference type="ARBA" id="ARBA00022729"/>
    </source>
</evidence>
<feature type="chain" id="PRO_5035870744" description="Knottins-like domain-containing protein" evidence="7">
    <location>
        <begin position="24"/>
        <end position="82"/>
    </location>
</feature>
<feature type="domain" description="Knottins-like" evidence="8">
    <location>
        <begin position="32"/>
        <end position="80"/>
    </location>
</feature>
<evidence type="ECO:0000256" key="1">
    <source>
        <dbReference type="ARBA" id="ARBA00006722"/>
    </source>
</evidence>
<dbReference type="EMBL" id="LR999455">
    <property type="protein sequence ID" value="CAE6063563.1"/>
    <property type="molecule type" value="Genomic_DNA"/>
</dbReference>
<dbReference type="InterPro" id="IPR003614">
    <property type="entry name" value="Knottins"/>
</dbReference>
<dbReference type="PANTHER" id="PTHR33147:SF39">
    <property type="entry name" value="DRO1 PROTEIN-RELATED"/>
    <property type="match status" value="1"/>
</dbReference>
<keyword evidence="5" id="KW-0611">Plant defense</keyword>
<dbReference type="Proteomes" id="UP000682877">
    <property type="component" value="Chromosome 5"/>
</dbReference>
<dbReference type="PROSITE" id="PS00940">
    <property type="entry name" value="GAMMA_THIONIN"/>
    <property type="match status" value="1"/>
</dbReference>
<keyword evidence="2" id="KW-0929">Antimicrobial</keyword>
<dbReference type="GO" id="GO:0050832">
    <property type="term" value="P:defense response to fungus"/>
    <property type="evidence" value="ECO:0007669"/>
    <property type="project" value="UniProtKB-KW"/>
</dbReference>
<protein>
    <recommendedName>
        <fullName evidence="8">Knottins-like domain-containing protein</fullName>
    </recommendedName>
</protein>
<comment type="similarity">
    <text evidence="1">Belongs to the DEFL family.</text>
</comment>
<evidence type="ECO:0000256" key="3">
    <source>
        <dbReference type="ARBA" id="ARBA00022577"/>
    </source>
</evidence>
<dbReference type="Gene3D" id="3.30.30.10">
    <property type="entry name" value="Knottin, scorpion toxin-like"/>
    <property type="match status" value="1"/>
</dbReference>
<evidence type="ECO:0000256" key="2">
    <source>
        <dbReference type="ARBA" id="ARBA00022529"/>
    </source>
</evidence>
<keyword evidence="6" id="KW-1015">Disulfide bond</keyword>
<evidence type="ECO:0000256" key="6">
    <source>
        <dbReference type="ARBA" id="ARBA00023157"/>
    </source>
</evidence>
<organism evidence="9 10">
    <name type="scientific">Arabidopsis arenosa</name>
    <name type="common">Sand rock-cress</name>
    <name type="synonym">Cardaminopsis arenosa</name>
    <dbReference type="NCBI Taxonomy" id="38785"/>
    <lineage>
        <taxon>Eukaryota</taxon>
        <taxon>Viridiplantae</taxon>
        <taxon>Streptophyta</taxon>
        <taxon>Embryophyta</taxon>
        <taxon>Tracheophyta</taxon>
        <taxon>Spermatophyta</taxon>
        <taxon>Magnoliopsida</taxon>
        <taxon>eudicotyledons</taxon>
        <taxon>Gunneridae</taxon>
        <taxon>Pentapetalae</taxon>
        <taxon>rosids</taxon>
        <taxon>malvids</taxon>
        <taxon>Brassicales</taxon>
        <taxon>Brassicaceae</taxon>
        <taxon>Camelineae</taxon>
        <taxon>Arabidopsis</taxon>
    </lineage>
</organism>
<keyword evidence="3" id="KW-0295">Fungicide</keyword>
<evidence type="ECO:0000259" key="8">
    <source>
        <dbReference type="SMART" id="SM00505"/>
    </source>
</evidence>
<reference evidence="9" key="1">
    <citation type="submission" date="2021-01" db="EMBL/GenBank/DDBJ databases">
        <authorList>
            <person name="Bezrukov I."/>
        </authorList>
    </citation>
    <scope>NUCLEOTIDE SEQUENCE</scope>
</reference>
<dbReference type="InterPro" id="IPR008176">
    <property type="entry name" value="Defensin_plant"/>
</dbReference>
<dbReference type="PANTHER" id="PTHR33147">
    <property type="entry name" value="DEFENSIN-LIKE PROTEIN 1"/>
    <property type="match status" value="1"/>
</dbReference>
<keyword evidence="10" id="KW-1185">Reference proteome</keyword>
<name>A0A8S2A8I0_ARAAE</name>
<accession>A0A8S2A8I0</accession>
<dbReference type="SMART" id="SM00505">
    <property type="entry name" value="Knot1"/>
    <property type="match status" value="1"/>
</dbReference>
<gene>
    <name evidence="9" type="ORF">AARE701A_LOCUS11836</name>
</gene>
<sequence>MKLSLRFLSVLLLISFMVLATTAEVSPVDNKICKTRSDRFSGVCLSTNNCAIICQQFEHFDGGHCEFDGALRRCMCTKQCNN</sequence>
<dbReference type="Pfam" id="PF00304">
    <property type="entry name" value="Gamma-thionin"/>
    <property type="match status" value="1"/>
</dbReference>
<evidence type="ECO:0000313" key="10">
    <source>
        <dbReference type="Proteomes" id="UP000682877"/>
    </source>
</evidence>